<accession>A0A2U3QGC5</accession>
<dbReference type="Gene3D" id="3.20.20.70">
    <property type="entry name" value="Aldolase class I"/>
    <property type="match status" value="1"/>
</dbReference>
<dbReference type="SFLD" id="SFLDF00397">
    <property type="entry name" value="adenosyl-hopene_transferase"/>
    <property type="match status" value="1"/>
</dbReference>
<dbReference type="GO" id="GO:0016740">
    <property type="term" value="F:transferase activity"/>
    <property type="evidence" value="ECO:0007669"/>
    <property type="project" value="UniProtKB-KW"/>
</dbReference>
<dbReference type="InterPro" id="IPR022563">
    <property type="entry name" value="DUF3463"/>
</dbReference>
<evidence type="ECO:0000256" key="2">
    <source>
        <dbReference type="ARBA" id="ARBA00022691"/>
    </source>
</evidence>
<dbReference type="PANTHER" id="PTHR11228:SF22">
    <property type="entry name" value="PEPTIDE BIOSYNTHESIS PROTEIN YYDG-RELATED"/>
    <property type="match status" value="1"/>
</dbReference>
<gene>
    <name evidence="7" type="primary">hpnH</name>
    <name evidence="7" type="ORF">NBG4_220032</name>
</gene>
<dbReference type="Pfam" id="PF04055">
    <property type="entry name" value="Radical_SAM"/>
    <property type="match status" value="1"/>
</dbReference>
<keyword evidence="5" id="KW-0411">Iron-sulfur</keyword>
<protein>
    <submittedName>
        <fullName evidence="7">Diploptene adenosyltransferase and reductase</fullName>
    </submittedName>
</protein>
<dbReference type="InterPro" id="IPR050377">
    <property type="entry name" value="Radical_SAM_PqqE_MftC-like"/>
</dbReference>
<keyword evidence="8" id="KW-1185">Reference proteome</keyword>
<dbReference type="InterPro" id="IPR013785">
    <property type="entry name" value="Aldolase_TIM"/>
</dbReference>
<sequence>MRFPAALYSSLTVFFIKNFLEGIKRFPLVLMLEPTHRCNLACAGCDRIRLHNEQQSEDLSLEQCIESVRESRAPVVTITGGEPLLYPHLTALVNELLEMKRHIYLCTNGLLTESFIEEFRPQPRLTLNFHLDGLEQTHDGITKRPGTFRKALENIQRAKEKGFRVSTNTSVYKNSGKRELGQLFEKITSLGVDGTLISPAFSYESVGDDIFLSREEAVARFRDMSEFFSRFPFLNSPVYVDFLKGEKDMRCTPWGNPTRNPLGWKSPCYLITDAYYGSFGEMMEKTQWDRYGTGADPRCRNCMVHSGYEATSMRCAFSSPRDLLRLLIWNLKKG</sequence>
<evidence type="ECO:0000259" key="6">
    <source>
        <dbReference type="PROSITE" id="PS51918"/>
    </source>
</evidence>
<dbReference type="GO" id="GO:0051536">
    <property type="term" value="F:iron-sulfur cluster binding"/>
    <property type="evidence" value="ECO:0007669"/>
    <property type="project" value="UniProtKB-KW"/>
</dbReference>
<reference evidence="8" key="1">
    <citation type="submission" date="2018-03" db="EMBL/GenBank/DDBJ databases">
        <authorList>
            <person name="Zecchin S."/>
        </authorList>
    </citation>
    <scope>NUCLEOTIDE SEQUENCE [LARGE SCALE GENOMIC DNA]</scope>
</reference>
<dbReference type="SFLD" id="SFLDG01067">
    <property type="entry name" value="SPASM/twitch_domain_containing"/>
    <property type="match status" value="1"/>
</dbReference>
<evidence type="ECO:0000256" key="4">
    <source>
        <dbReference type="ARBA" id="ARBA00023004"/>
    </source>
</evidence>
<dbReference type="GO" id="GO:0046872">
    <property type="term" value="F:metal ion binding"/>
    <property type="evidence" value="ECO:0007669"/>
    <property type="project" value="UniProtKB-KW"/>
</dbReference>
<dbReference type="EMBL" id="OUUY01000067">
    <property type="protein sequence ID" value="SPQ00399.1"/>
    <property type="molecule type" value="Genomic_DNA"/>
</dbReference>
<evidence type="ECO:0000313" key="8">
    <source>
        <dbReference type="Proteomes" id="UP000245125"/>
    </source>
</evidence>
<dbReference type="PANTHER" id="PTHR11228">
    <property type="entry name" value="RADICAL SAM DOMAIN PROTEIN"/>
    <property type="match status" value="1"/>
</dbReference>
<organism evidence="7 8">
    <name type="scientific">Candidatus Sulfobium mesophilum</name>
    <dbReference type="NCBI Taxonomy" id="2016548"/>
    <lineage>
        <taxon>Bacteria</taxon>
        <taxon>Pseudomonadati</taxon>
        <taxon>Nitrospirota</taxon>
        <taxon>Nitrospiria</taxon>
        <taxon>Nitrospirales</taxon>
        <taxon>Nitrospiraceae</taxon>
        <taxon>Candidatus Sulfobium</taxon>
    </lineage>
</organism>
<keyword evidence="4" id="KW-0408">Iron</keyword>
<keyword evidence="3" id="KW-0479">Metal-binding</keyword>
<feature type="domain" description="Radical SAM core" evidence="6">
    <location>
        <begin position="24"/>
        <end position="234"/>
    </location>
</feature>
<proteinExistence type="predicted"/>
<dbReference type="AlphaFoldDB" id="A0A2U3QGC5"/>
<dbReference type="SUPFAM" id="SSF102114">
    <property type="entry name" value="Radical SAM enzymes"/>
    <property type="match status" value="1"/>
</dbReference>
<evidence type="ECO:0000256" key="5">
    <source>
        <dbReference type="ARBA" id="ARBA00023014"/>
    </source>
</evidence>
<comment type="cofactor">
    <cofactor evidence="1">
        <name>[4Fe-4S] cluster</name>
        <dbReference type="ChEBI" id="CHEBI:49883"/>
    </cofactor>
</comment>
<dbReference type="InterPro" id="IPR006638">
    <property type="entry name" value="Elp3/MiaA/NifB-like_rSAM"/>
</dbReference>
<dbReference type="Pfam" id="PF11946">
    <property type="entry name" value="DUF3463"/>
    <property type="match status" value="1"/>
</dbReference>
<dbReference type="SFLD" id="SFLDS00029">
    <property type="entry name" value="Radical_SAM"/>
    <property type="match status" value="1"/>
</dbReference>
<name>A0A2U3QGC5_9BACT</name>
<evidence type="ECO:0000313" key="7">
    <source>
        <dbReference type="EMBL" id="SPQ00399.1"/>
    </source>
</evidence>
<evidence type="ECO:0000256" key="1">
    <source>
        <dbReference type="ARBA" id="ARBA00001966"/>
    </source>
</evidence>
<evidence type="ECO:0000256" key="3">
    <source>
        <dbReference type="ARBA" id="ARBA00022723"/>
    </source>
</evidence>
<keyword evidence="7" id="KW-0808">Transferase</keyword>
<dbReference type="Proteomes" id="UP000245125">
    <property type="component" value="Unassembled WGS sequence"/>
</dbReference>
<dbReference type="InterPro" id="IPR007197">
    <property type="entry name" value="rSAM"/>
</dbReference>
<dbReference type="NCBIfam" id="TIGR03470">
    <property type="entry name" value="HpnH"/>
    <property type="match status" value="1"/>
</dbReference>
<dbReference type="SMART" id="SM00729">
    <property type="entry name" value="Elp3"/>
    <property type="match status" value="1"/>
</dbReference>
<dbReference type="InterPro" id="IPR058240">
    <property type="entry name" value="rSAM_sf"/>
</dbReference>
<dbReference type="CDD" id="cd01335">
    <property type="entry name" value="Radical_SAM"/>
    <property type="match status" value="1"/>
</dbReference>
<dbReference type="OrthoDB" id="9782387at2"/>
<keyword evidence="2" id="KW-0949">S-adenosyl-L-methionine</keyword>
<dbReference type="PROSITE" id="PS51918">
    <property type="entry name" value="RADICAL_SAM"/>
    <property type="match status" value="1"/>
</dbReference>
<dbReference type="InterPro" id="IPR017833">
    <property type="entry name" value="Hopanoid_synth-assoc_rSAM_HpnH"/>
</dbReference>